<feature type="transmembrane region" description="Helical" evidence="1">
    <location>
        <begin position="43"/>
        <end position="60"/>
    </location>
</feature>
<keyword evidence="1" id="KW-0812">Transmembrane</keyword>
<dbReference type="EMBL" id="SLXA01000002">
    <property type="protein sequence ID" value="TCO85695.1"/>
    <property type="molecule type" value="Genomic_DNA"/>
</dbReference>
<keyword evidence="3" id="KW-1185">Reference proteome</keyword>
<feature type="transmembrane region" description="Helical" evidence="1">
    <location>
        <begin position="99"/>
        <end position="118"/>
    </location>
</feature>
<dbReference type="RefSeq" id="WP_132088335.1">
    <property type="nucleotide sequence ID" value="NZ_JANKAQ010000001.1"/>
</dbReference>
<proteinExistence type="predicted"/>
<feature type="transmembrane region" description="Helical" evidence="1">
    <location>
        <begin position="72"/>
        <end position="93"/>
    </location>
</feature>
<comment type="caution">
    <text evidence="2">The sequence shown here is derived from an EMBL/GenBank/DDBJ whole genome shotgun (WGS) entry which is preliminary data.</text>
</comment>
<protein>
    <submittedName>
        <fullName evidence="2">Uncharacterized protein</fullName>
    </submittedName>
</protein>
<name>A0A4R2LJL7_9FIRM</name>
<evidence type="ECO:0000256" key="1">
    <source>
        <dbReference type="SAM" id="Phobius"/>
    </source>
</evidence>
<sequence>MSRFEYKFFYCGLCLVFWVLIICFQPLYDVIRNEIANTFQTEYAYLIYLYEVCLAFVFGLKNFFSRKVAYKIYMITESISVIILISLMLVYWWHYSWNIFIFLLALMITNTVLQVRSYKK</sequence>
<accession>A0A4R2LJL7</accession>
<reference evidence="2 3" key="1">
    <citation type="submission" date="2019-03" db="EMBL/GenBank/DDBJ databases">
        <title>Genomic Encyclopedia of Type Strains, Phase IV (KMG-IV): sequencing the most valuable type-strain genomes for metagenomic binning, comparative biology and taxonomic classification.</title>
        <authorList>
            <person name="Goeker M."/>
        </authorList>
    </citation>
    <scope>NUCLEOTIDE SEQUENCE [LARGE SCALE GENOMIC DNA]</scope>
    <source>
        <strain evidence="2 3">DSM 28559</strain>
    </source>
</reference>
<evidence type="ECO:0000313" key="3">
    <source>
        <dbReference type="Proteomes" id="UP000295711"/>
    </source>
</evidence>
<dbReference type="Proteomes" id="UP000295711">
    <property type="component" value="Unassembled WGS sequence"/>
</dbReference>
<feature type="transmembrane region" description="Helical" evidence="1">
    <location>
        <begin position="7"/>
        <end position="28"/>
    </location>
</feature>
<evidence type="ECO:0000313" key="2">
    <source>
        <dbReference type="EMBL" id="TCO85695.1"/>
    </source>
</evidence>
<keyword evidence="1" id="KW-0472">Membrane</keyword>
<dbReference type="AlphaFoldDB" id="A0A4R2LJL7"/>
<keyword evidence="1" id="KW-1133">Transmembrane helix</keyword>
<organism evidence="2 3">
    <name type="scientific">Frisingicoccus caecimuris</name>
    <dbReference type="NCBI Taxonomy" id="1796636"/>
    <lineage>
        <taxon>Bacteria</taxon>
        <taxon>Bacillati</taxon>
        <taxon>Bacillota</taxon>
        <taxon>Clostridia</taxon>
        <taxon>Lachnospirales</taxon>
        <taxon>Lachnospiraceae</taxon>
        <taxon>Frisingicoccus</taxon>
    </lineage>
</organism>
<gene>
    <name evidence="2" type="ORF">EV212_1029</name>
</gene>